<reference evidence="1 2" key="1">
    <citation type="submission" date="2020-08" db="EMBL/GenBank/DDBJ databases">
        <title>Genomic Encyclopedia of Type Strains, Phase IV (KMG-IV): sequencing the most valuable type-strain genomes for metagenomic binning, comparative biology and taxonomic classification.</title>
        <authorList>
            <person name="Goeker M."/>
        </authorList>
    </citation>
    <scope>NUCLEOTIDE SEQUENCE [LARGE SCALE GENOMIC DNA]</scope>
    <source>
        <strain evidence="1 2">DSM 25024</strain>
    </source>
</reference>
<dbReference type="OrthoDB" id="8456738at2"/>
<dbReference type="AlphaFoldDB" id="A0A7W6FWA8"/>
<dbReference type="RefSeq" id="WP_090964660.1">
    <property type="nucleotide sequence ID" value="NZ_FOOA01000014.1"/>
</dbReference>
<proteinExistence type="predicted"/>
<protein>
    <submittedName>
        <fullName evidence="1">Uncharacterized protein</fullName>
    </submittedName>
</protein>
<dbReference type="Proteomes" id="UP000531216">
    <property type="component" value="Unassembled WGS sequence"/>
</dbReference>
<keyword evidence="2" id="KW-1185">Reference proteome</keyword>
<evidence type="ECO:0000313" key="1">
    <source>
        <dbReference type="EMBL" id="MBB3937695.1"/>
    </source>
</evidence>
<evidence type="ECO:0000313" key="2">
    <source>
        <dbReference type="Proteomes" id="UP000531216"/>
    </source>
</evidence>
<accession>A0A7W6FWA8</accession>
<gene>
    <name evidence="1" type="ORF">GGR05_003863</name>
</gene>
<name>A0A7W6FWA8_9HYPH</name>
<dbReference type="EMBL" id="JACIDO010000011">
    <property type="protein sequence ID" value="MBB3937695.1"/>
    <property type="molecule type" value="Genomic_DNA"/>
</dbReference>
<comment type="caution">
    <text evidence="1">The sequence shown here is derived from an EMBL/GenBank/DDBJ whole genome shotgun (WGS) entry which is preliminary data.</text>
</comment>
<organism evidence="1 2">
    <name type="scientific">Aureimonas phyllosphaerae</name>
    <dbReference type="NCBI Taxonomy" id="1166078"/>
    <lineage>
        <taxon>Bacteria</taxon>
        <taxon>Pseudomonadati</taxon>
        <taxon>Pseudomonadota</taxon>
        <taxon>Alphaproteobacteria</taxon>
        <taxon>Hyphomicrobiales</taxon>
        <taxon>Aurantimonadaceae</taxon>
        <taxon>Aureimonas</taxon>
    </lineage>
</organism>
<sequence>MTLDRALEIVKAINQRSFLPMGLIEPKDVGSLAGVSLAEMLEAVACCQQETERRREHAREHGGSYGVIAVPADRLIAAAYALENYEPDGDAIVASPLGGWRGGIRVLGIVGQKLGSEADE</sequence>